<keyword evidence="2" id="KW-1185">Reference proteome</keyword>
<protein>
    <recommendedName>
        <fullName evidence="3">Ig-like domain-containing protein</fullName>
    </recommendedName>
</protein>
<evidence type="ECO:0008006" key="3">
    <source>
        <dbReference type="Google" id="ProtNLM"/>
    </source>
</evidence>
<organism evidence="1 2">
    <name type="scientific">Coptotermes formosanus</name>
    <name type="common">Formosan subterranean termite</name>
    <dbReference type="NCBI Taxonomy" id="36987"/>
    <lineage>
        <taxon>Eukaryota</taxon>
        <taxon>Metazoa</taxon>
        <taxon>Ecdysozoa</taxon>
        <taxon>Arthropoda</taxon>
        <taxon>Hexapoda</taxon>
        <taxon>Insecta</taxon>
        <taxon>Pterygota</taxon>
        <taxon>Neoptera</taxon>
        <taxon>Polyneoptera</taxon>
        <taxon>Dictyoptera</taxon>
        <taxon>Blattodea</taxon>
        <taxon>Blattoidea</taxon>
        <taxon>Termitoidae</taxon>
        <taxon>Rhinotermitidae</taxon>
        <taxon>Coptotermes</taxon>
    </lineage>
</organism>
<dbReference type="InParanoid" id="A0A6L2PU37"/>
<evidence type="ECO:0000313" key="2">
    <source>
        <dbReference type="Proteomes" id="UP000502823"/>
    </source>
</evidence>
<name>A0A6L2PU37_COPFO</name>
<accession>A0A6L2PU37</accession>
<reference evidence="2" key="1">
    <citation type="submission" date="2020-01" db="EMBL/GenBank/DDBJ databases">
        <title>Draft genome sequence of the Termite Coptotermes fromosanus.</title>
        <authorList>
            <person name="Itakura S."/>
            <person name="Yosikawa Y."/>
            <person name="Umezawa K."/>
        </authorList>
    </citation>
    <scope>NUCLEOTIDE SEQUENCE [LARGE SCALE GENOMIC DNA]</scope>
</reference>
<dbReference type="EMBL" id="BLKM01008587">
    <property type="protein sequence ID" value="GFG34138.1"/>
    <property type="molecule type" value="Genomic_DNA"/>
</dbReference>
<evidence type="ECO:0000313" key="1">
    <source>
        <dbReference type="EMBL" id="GFG34138.1"/>
    </source>
</evidence>
<comment type="caution">
    <text evidence="1">The sequence shown here is derived from an EMBL/GenBank/DDBJ whole genome shotgun (WGS) entry which is preliminary data.</text>
</comment>
<dbReference type="AlphaFoldDB" id="A0A6L2PU37"/>
<dbReference type="Proteomes" id="UP000502823">
    <property type="component" value="Unassembled WGS sequence"/>
</dbReference>
<sequence length="199" mass="21757">MRQEQVWRIGLLEYQKRNAFMGGDDNVSMCQIHLICMFVSHMSSNANQVSLKNISLHLSGKFRCEVSTDAALFTTKCSEDELAVLDFPDSRPVMTVVSTSCRVGKLLTVECASEPSLSPPTLTFYVNNRAMSQDMVTAWAGGAMLRTQLNRTDFSPRGELGLKCVASVMGLYNISSGSIAIWLEQGEPPGCGDEGKTST</sequence>
<dbReference type="OrthoDB" id="6333371at2759"/>
<proteinExistence type="predicted"/>
<dbReference type="PANTHER" id="PTHR21261">
    <property type="entry name" value="BEAT PROTEIN"/>
    <property type="match status" value="1"/>
</dbReference>
<feature type="non-terminal residue" evidence="1">
    <location>
        <position position="199"/>
    </location>
</feature>
<gene>
    <name evidence="1" type="ORF">Cfor_05805</name>
</gene>
<dbReference type="PANTHER" id="PTHR21261:SF3">
    <property type="entry name" value="BEATEN PATH VII"/>
    <property type="match status" value="1"/>
</dbReference>